<dbReference type="OrthoDB" id="412006at2759"/>
<dbReference type="EMBL" id="AVOT02036769">
    <property type="protein sequence ID" value="MBW0531347.1"/>
    <property type="molecule type" value="Genomic_DNA"/>
</dbReference>
<proteinExistence type="predicted"/>
<dbReference type="PANTHER" id="PTHR33481">
    <property type="entry name" value="REVERSE TRANSCRIPTASE"/>
    <property type="match status" value="1"/>
</dbReference>
<organism evidence="1 2">
    <name type="scientific">Austropuccinia psidii MF-1</name>
    <dbReference type="NCBI Taxonomy" id="1389203"/>
    <lineage>
        <taxon>Eukaryota</taxon>
        <taxon>Fungi</taxon>
        <taxon>Dikarya</taxon>
        <taxon>Basidiomycota</taxon>
        <taxon>Pucciniomycotina</taxon>
        <taxon>Pucciniomycetes</taxon>
        <taxon>Pucciniales</taxon>
        <taxon>Sphaerophragmiaceae</taxon>
        <taxon>Austropuccinia</taxon>
    </lineage>
</organism>
<sequence length="214" mass="23576">MKQCETQDAQDQNTRINTRLLLSSGNFQTKAPGGHVATDTTKKATILFEGTSLIPTKADLSDIPPLPTAQTPLQFPLITANEITQAICNLPKNKAAGPDRIPNELLKIATETIVPHLVPLFNACLQTHRFPTQWKQAITVIIKKAAKADYTDPNAYRPIALLSTLGKLFKKIINDQLTYWAEQTKAIHPGHVGGRPGRSINDAFTTLSSWIHHK</sequence>
<comment type="caution">
    <text evidence="1">The sequence shown here is derived from an EMBL/GenBank/DDBJ whole genome shotgun (WGS) entry which is preliminary data.</text>
</comment>
<reference evidence="1" key="1">
    <citation type="submission" date="2021-03" db="EMBL/GenBank/DDBJ databases">
        <title>Draft genome sequence of rust myrtle Austropuccinia psidii MF-1, a brazilian biotype.</title>
        <authorList>
            <person name="Quecine M.C."/>
            <person name="Pachon D.M.R."/>
            <person name="Bonatelli M.L."/>
            <person name="Correr F.H."/>
            <person name="Franceschini L.M."/>
            <person name="Leite T.F."/>
            <person name="Margarido G.R.A."/>
            <person name="Almeida C.A."/>
            <person name="Ferrarezi J.A."/>
            <person name="Labate C.A."/>
        </authorList>
    </citation>
    <scope>NUCLEOTIDE SEQUENCE</scope>
    <source>
        <strain evidence="1">MF-1</strain>
    </source>
</reference>
<evidence type="ECO:0008006" key="3">
    <source>
        <dbReference type="Google" id="ProtNLM"/>
    </source>
</evidence>
<keyword evidence="2" id="KW-1185">Reference proteome</keyword>
<name>A0A9Q3F732_9BASI</name>
<evidence type="ECO:0000313" key="1">
    <source>
        <dbReference type="EMBL" id="MBW0531347.1"/>
    </source>
</evidence>
<evidence type="ECO:0000313" key="2">
    <source>
        <dbReference type="Proteomes" id="UP000765509"/>
    </source>
</evidence>
<dbReference type="AlphaFoldDB" id="A0A9Q3F732"/>
<protein>
    <recommendedName>
        <fullName evidence="3">Reverse transcriptase domain-containing protein</fullName>
    </recommendedName>
</protein>
<dbReference type="Proteomes" id="UP000765509">
    <property type="component" value="Unassembled WGS sequence"/>
</dbReference>
<gene>
    <name evidence="1" type="ORF">O181_071062</name>
</gene>
<dbReference type="PANTHER" id="PTHR33481:SF1">
    <property type="entry name" value="ENDONUCLEASE_EXONUCLEASE_PHOSPHATASE DOMAIN-CONTAINING PROTEIN-RELATED"/>
    <property type="match status" value="1"/>
</dbReference>
<accession>A0A9Q3F732</accession>